<organism evidence="1 2">
    <name type="scientific">Terriglobus roseus</name>
    <dbReference type="NCBI Taxonomy" id="392734"/>
    <lineage>
        <taxon>Bacteria</taxon>
        <taxon>Pseudomonadati</taxon>
        <taxon>Acidobacteriota</taxon>
        <taxon>Terriglobia</taxon>
        <taxon>Terriglobales</taxon>
        <taxon>Acidobacteriaceae</taxon>
        <taxon>Terriglobus</taxon>
    </lineage>
</organism>
<sequence>MATLETQKLDSIIASRRSLLMGAGALAATAMIGTKNAAAAVPATPTDVQILNFALNLEYLEAQFYTIATEGVTADKATQGSKITLPTGSGTVTFRAGAKTTFSNAAVAAYAFETAIEERKHVIFLQTALGSAAVAQPNINLQSSFTTLGGLLGVPTFDPFTTDLNFLLGSYIFEDVGVTAYHGGALGITNKGKTGQTADYLTPAAGIHAVEAYHAGLVRVTLALFDAGVVTLGSADQALKGQAAGLATAISNLRATLDGTVGQAPTDTAGLTGQDDFGLATYSVPTNGTTGTASRILNQGRTTSPNYSNFIAFHRTYQQVLNIVYGSATGAVSANSFFPAGMNGDIK</sequence>
<dbReference type="PANTHER" id="PTHR31694">
    <property type="entry name" value="DESICCATION-LIKE PROTEIN"/>
    <property type="match status" value="1"/>
</dbReference>
<dbReference type="AlphaFoldDB" id="A0A1H4L5F3"/>
<dbReference type="InterPro" id="IPR052965">
    <property type="entry name" value="Pigment-catalase-like"/>
</dbReference>
<accession>A0A1H4L5F3</accession>
<dbReference type="OrthoDB" id="954262at2"/>
<dbReference type="PROSITE" id="PS51318">
    <property type="entry name" value="TAT"/>
    <property type="match status" value="1"/>
</dbReference>
<dbReference type="Pfam" id="PF13668">
    <property type="entry name" value="Ferritin_2"/>
    <property type="match status" value="1"/>
</dbReference>
<evidence type="ECO:0000313" key="1">
    <source>
        <dbReference type="EMBL" id="SEB65974.1"/>
    </source>
</evidence>
<name>A0A1H4L5F3_9BACT</name>
<gene>
    <name evidence="1" type="ORF">SAMN05443244_1477</name>
</gene>
<dbReference type="RefSeq" id="WP_074653029.1">
    <property type="nucleotide sequence ID" value="NZ_FNSD01000001.1"/>
</dbReference>
<dbReference type="EMBL" id="FNSD01000001">
    <property type="protein sequence ID" value="SEB65974.1"/>
    <property type="molecule type" value="Genomic_DNA"/>
</dbReference>
<reference evidence="1 2" key="1">
    <citation type="submission" date="2016-10" db="EMBL/GenBank/DDBJ databases">
        <authorList>
            <person name="de Groot N.N."/>
        </authorList>
    </citation>
    <scope>NUCLEOTIDE SEQUENCE [LARGE SCALE GENOMIC DNA]</scope>
    <source>
        <strain evidence="1 2">AB35.6</strain>
    </source>
</reference>
<dbReference type="Proteomes" id="UP000182409">
    <property type="component" value="Unassembled WGS sequence"/>
</dbReference>
<evidence type="ECO:0000313" key="2">
    <source>
        <dbReference type="Proteomes" id="UP000182409"/>
    </source>
</evidence>
<proteinExistence type="predicted"/>
<dbReference type="InterPro" id="IPR006311">
    <property type="entry name" value="TAT_signal"/>
</dbReference>
<protein>
    <submittedName>
        <fullName evidence="1">Ferritin-like domain-containing protein</fullName>
    </submittedName>
</protein>
<dbReference type="PANTHER" id="PTHR31694:SF26">
    <property type="entry name" value="OS05G0151100 PROTEIN"/>
    <property type="match status" value="1"/>
</dbReference>